<dbReference type="GO" id="GO:0106274">
    <property type="term" value="F:NAD+-protein-arginine ADP-ribosyltransferase activity"/>
    <property type="evidence" value="ECO:0007669"/>
    <property type="project" value="UniProtKB-EC"/>
</dbReference>
<dbReference type="PANTHER" id="PTHR10098">
    <property type="entry name" value="RAPSYN-RELATED"/>
    <property type="match status" value="1"/>
</dbReference>
<dbReference type="PROSITE" id="PS50005">
    <property type="entry name" value="TPR"/>
    <property type="match status" value="1"/>
</dbReference>
<dbReference type="SMART" id="SM00028">
    <property type="entry name" value="TPR"/>
    <property type="match status" value="4"/>
</dbReference>
<dbReference type="InterPro" id="IPR019734">
    <property type="entry name" value="TPR_rpt"/>
</dbReference>
<dbReference type="EMBL" id="CAJNOJ010000008">
    <property type="protein sequence ID" value="CAF0771597.1"/>
    <property type="molecule type" value="Genomic_DNA"/>
</dbReference>
<dbReference type="PROSITE" id="PS51996">
    <property type="entry name" value="TR_MART"/>
    <property type="match status" value="1"/>
</dbReference>
<keyword evidence="2 7" id="KW-0328">Glycosyltransferase</keyword>
<name>A0A815AV80_ADIRI</name>
<dbReference type="OrthoDB" id="10019325at2759"/>
<evidence type="ECO:0000256" key="1">
    <source>
        <dbReference type="ARBA" id="ARBA00009558"/>
    </source>
</evidence>
<dbReference type="SUPFAM" id="SSF48452">
    <property type="entry name" value="TPR-like"/>
    <property type="match status" value="1"/>
</dbReference>
<comment type="similarity">
    <text evidence="1 7">Belongs to the Arg-specific ADP-ribosyltransferase family.</text>
</comment>
<dbReference type="Pfam" id="PF13181">
    <property type="entry name" value="TPR_8"/>
    <property type="match status" value="1"/>
</dbReference>
<evidence type="ECO:0000313" key="11">
    <source>
        <dbReference type="Proteomes" id="UP000663828"/>
    </source>
</evidence>
<dbReference type="AlphaFoldDB" id="A0A815AV80"/>
<feature type="coiled-coil region" evidence="8">
    <location>
        <begin position="504"/>
        <end position="560"/>
    </location>
</feature>
<keyword evidence="8" id="KW-0175">Coiled coil</keyword>
<evidence type="ECO:0000256" key="6">
    <source>
        <dbReference type="PROSITE-ProRule" id="PRU00339"/>
    </source>
</evidence>
<dbReference type="PANTHER" id="PTHR10098:SF108">
    <property type="entry name" value="TETRATRICOPEPTIDE REPEAT PROTEIN 28"/>
    <property type="match status" value="1"/>
</dbReference>
<evidence type="ECO:0000256" key="8">
    <source>
        <dbReference type="SAM" id="Coils"/>
    </source>
</evidence>
<proteinExistence type="inferred from homology"/>
<dbReference type="InterPro" id="IPR011990">
    <property type="entry name" value="TPR-like_helical_dom_sf"/>
</dbReference>
<dbReference type="InterPro" id="IPR000768">
    <property type="entry name" value="ART"/>
</dbReference>
<dbReference type="EC" id="2.4.2.31" evidence="7"/>
<sequence length="656" mass="76460">MTDRETEDDYVYFWLDRTVDTSKVNRDVKGLIQQRTRCRLWTCAEPDECINRITSDELSSKRVILIISNEFGPIVLRVIHTCSHIQNVYVYCTSRLVAEQWSQSYTKVTHIFTDKKSLLQKIYGDVCVWDIGPQLPMSVFHLADRENAYRNLTSNSAKFMWYQAMIVVLRLMAKQSHSKTDMISECLASYHDDEVEKKKIEAFNTDYVSKNVLRWYTCDSFVYRLLNRAFRTQRIEIIFKFRFFIDDLHNRIVTLYQEYLKNLPPNHKYELTVYRGQHMNIRELVVLQQNVCQLISMNSFLSATKNKDLAKVFADTGDQTNDSSSIQSVLFIMKISHMTEDTSPFAFIQPFSCNPSEEEVLFSVGTIFEVKSVVKHEHTWYVTLQLSEQEKIICRELSGYMIKHIGPNPNELSFGWLLYRMNDFSEARRYAEYLLKQYSNDKRIVGDIYTLLGLINEASKCLPASIENYDRALDVYKKTDVQSIAVLINAYTNLGLAYIAKGDSQKADEQRRQAEEKLVNSHAQHDRKLTARVSTLKGRIQRERRNYQEALQTFQSVLEEKFEELPENHPSFGTTFTDMGIVYEKLNDNDRALHHFNQALSIYQKTLAPDHVEYADCLENMSRVNVKLGNSALASQQSKLALNIMNNNIREDFHSE</sequence>
<reference evidence="10" key="1">
    <citation type="submission" date="2021-02" db="EMBL/GenBank/DDBJ databases">
        <authorList>
            <person name="Nowell W R."/>
        </authorList>
    </citation>
    <scope>NUCLEOTIDE SEQUENCE</scope>
</reference>
<dbReference type="SUPFAM" id="SSF56399">
    <property type="entry name" value="ADP-ribosylation"/>
    <property type="match status" value="1"/>
</dbReference>
<dbReference type="EMBL" id="CAJNOR010002198">
    <property type="protein sequence ID" value="CAF1261705.1"/>
    <property type="molecule type" value="Genomic_DNA"/>
</dbReference>
<evidence type="ECO:0000313" key="10">
    <source>
        <dbReference type="EMBL" id="CAF1261705.1"/>
    </source>
</evidence>
<comment type="catalytic activity">
    <reaction evidence="5 7">
        <text>L-arginyl-[protein] + NAD(+) = N(omega)-(ADP-D-ribosyl)-L-arginyl-[protein] + nicotinamide + H(+)</text>
        <dbReference type="Rhea" id="RHEA:19149"/>
        <dbReference type="Rhea" id="RHEA-COMP:10532"/>
        <dbReference type="Rhea" id="RHEA-COMP:15087"/>
        <dbReference type="ChEBI" id="CHEBI:15378"/>
        <dbReference type="ChEBI" id="CHEBI:17154"/>
        <dbReference type="ChEBI" id="CHEBI:29965"/>
        <dbReference type="ChEBI" id="CHEBI:57540"/>
        <dbReference type="ChEBI" id="CHEBI:142554"/>
        <dbReference type="EC" id="2.4.2.31"/>
    </reaction>
</comment>
<dbReference type="Gene3D" id="3.90.176.10">
    <property type="entry name" value="Toxin ADP-ribosyltransferase, Chain A, domain 1"/>
    <property type="match status" value="1"/>
</dbReference>
<keyword evidence="4" id="KW-0548">Nucleotidyltransferase</keyword>
<keyword evidence="11" id="KW-1185">Reference proteome</keyword>
<protein>
    <recommendedName>
        <fullName evidence="7">NAD(P)(+)--arginine ADP-ribosyltransferase</fullName>
        <ecNumber evidence="7">2.4.2.31</ecNumber>
    </recommendedName>
    <alternativeName>
        <fullName evidence="7">Mono(ADP-ribosyl)transferase</fullName>
    </alternativeName>
</protein>
<keyword evidence="7" id="KW-0521">NADP</keyword>
<keyword evidence="7" id="KW-0520">NAD</keyword>
<evidence type="ECO:0000256" key="7">
    <source>
        <dbReference type="RuleBase" id="RU361228"/>
    </source>
</evidence>
<dbReference type="GO" id="GO:0016779">
    <property type="term" value="F:nucleotidyltransferase activity"/>
    <property type="evidence" value="ECO:0007669"/>
    <property type="project" value="UniProtKB-KW"/>
</dbReference>
<dbReference type="Proteomes" id="UP000663828">
    <property type="component" value="Unassembled WGS sequence"/>
</dbReference>
<dbReference type="Pfam" id="PF13432">
    <property type="entry name" value="TPR_16"/>
    <property type="match status" value="1"/>
</dbReference>
<evidence type="ECO:0000256" key="3">
    <source>
        <dbReference type="ARBA" id="ARBA00022679"/>
    </source>
</evidence>
<feature type="repeat" description="TPR" evidence="6">
    <location>
        <begin position="573"/>
        <end position="606"/>
    </location>
</feature>
<dbReference type="Pfam" id="PF13424">
    <property type="entry name" value="TPR_12"/>
    <property type="match status" value="1"/>
</dbReference>
<gene>
    <name evidence="9" type="ORF">EDS130_LOCUS3346</name>
    <name evidence="10" type="ORF">XAT740_LOCUS26815</name>
</gene>
<evidence type="ECO:0000256" key="4">
    <source>
        <dbReference type="ARBA" id="ARBA00022695"/>
    </source>
</evidence>
<organism evidence="10 11">
    <name type="scientific">Adineta ricciae</name>
    <name type="common">Rotifer</name>
    <dbReference type="NCBI Taxonomy" id="249248"/>
    <lineage>
        <taxon>Eukaryota</taxon>
        <taxon>Metazoa</taxon>
        <taxon>Spiralia</taxon>
        <taxon>Gnathifera</taxon>
        <taxon>Rotifera</taxon>
        <taxon>Eurotatoria</taxon>
        <taxon>Bdelloidea</taxon>
        <taxon>Adinetida</taxon>
        <taxon>Adinetidae</taxon>
        <taxon>Adineta</taxon>
    </lineage>
</organism>
<evidence type="ECO:0000313" key="9">
    <source>
        <dbReference type="EMBL" id="CAF0771597.1"/>
    </source>
</evidence>
<dbReference type="Pfam" id="PF01129">
    <property type="entry name" value="ART"/>
    <property type="match status" value="1"/>
</dbReference>
<dbReference type="Gene3D" id="1.25.40.10">
    <property type="entry name" value="Tetratricopeptide repeat domain"/>
    <property type="match status" value="2"/>
</dbReference>
<keyword evidence="3 7" id="KW-0808">Transferase</keyword>
<keyword evidence="6" id="KW-0802">TPR repeat</keyword>
<comment type="caution">
    <text evidence="10">The sequence shown here is derived from an EMBL/GenBank/DDBJ whole genome shotgun (WGS) entry which is preliminary data.</text>
</comment>
<accession>A0A815AV80</accession>
<dbReference type="Proteomes" id="UP000663852">
    <property type="component" value="Unassembled WGS sequence"/>
</dbReference>
<evidence type="ECO:0000256" key="2">
    <source>
        <dbReference type="ARBA" id="ARBA00022676"/>
    </source>
</evidence>
<evidence type="ECO:0000256" key="5">
    <source>
        <dbReference type="ARBA" id="ARBA00047597"/>
    </source>
</evidence>